<proteinExistence type="predicted"/>
<dbReference type="Proteomes" id="UP001479436">
    <property type="component" value="Unassembled WGS sequence"/>
</dbReference>
<reference evidence="2 3" key="1">
    <citation type="submission" date="2023-04" db="EMBL/GenBank/DDBJ databases">
        <title>Genome of Basidiobolus ranarum AG-B5.</title>
        <authorList>
            <person name="Stajich J.E."/>
            <person name="Carter-House D."/>
            <person name="Gryganskyi A."/>
        </authorList>
    </citation>
    <scope>NUCLEOTIDE SEQUENCE [LARGE SCALE GENOMIC DNA]</scope>
    <source>
        <strain evidence="2 3">AG-B5</strain>
    </source>
</reference>
<accession>A0ABR2WLU5</accession>
<organism evidence="2 3">
    <name type="scientific">Basidiobolus ranarum</name>
    <dbReference type="NCBI Taxonomy" id="34480"/>
    <lineage>
        <taxon>Eukaryota</taxon>
        <taxon>Fungi</taxon>
        <taxon>Fungi incertae sedis</taxon>
        <taxon>Zoopagomycota</taxon>
        <taxon>Entomophthoromycotina</taxon>
        <taxon>Basidiobolomycetes</taxon>
        <taxon>Basidiobolales</taxon>
        <taxon>Basidiobolaceae</taxon>
        <taxon>Basidiobolus</taxon>
    </lineage>
</organism>
<keyword evidence="3" id="KW-1185">Reference proteome</keyword>
<gene>
    <name evidence="2" type="ORF">K7432_011688</name>
</gene>
<evidence type="ECO:0000256" key="1">
    <source>
        <dbReference type="SAM" id="MobiDB-lite"/>
    </source>
</evidence>
<name>A0ABR2WLU5_9FUNG</name>
<feature type="region of interest" description="Disordered" evidence="1">
    <location>
        <begin position="1"/>
        <end position="24"/>
    </location>
</feature>
<dbReference type="EMBL" id="JASJQH010000932">
    <property type="protein sequence ID" value="KAK9762508.1"/>
    <property type="molecule type" value="Genomic_DNA"/>
</dbReference>
<evidence type="ECO:0000313" key="3">
    <source>
        <dbReference type="Proteomes" id="UP001479436"/>
    </source>
</evidence>
<feature type="compositionally biased region" description="Low complexity" evidence="1">
    <location>
        <begin position="10"/>
        <end position="23"/>
    </location>
</feature>
<evidence type="ECO:0000313" key="2">
    <source>
        <dbReference type="EMBL" id="KAK9762508.1"/>
    </source>
</evidence>
<comment type="caution">
    <text evidence="2">The sequence shown here is derived from an EMBL/GenBank/DDBJ whole genome shotgun (WGS) entry which is preliminary data.</text>
</comment>
<sequence>MSGHTSNQASSSSEGKSGLPSLPAKRTVEEMLDRSILIEEIAIEHRYIEPVNSNYDISWEEWYTDVSDSDDSDEEWLESFLSEPRITEVDLFDDICNELEEVTNAVIEEHEEFEAIYHRPNKRRYVTFREHFSLEE</sequence>
<protein>
    <submittedName>
        <fullName evidence="2">Uncharacterized protein</fullName>
    </submittedName>
</protein>